<reference evidence="2" key="1">
    <citation type="journal article" date="2019" name="Sci. Rep.">
        <title>Draft genome of Tanacetum cinerariifolium, the natural source of mosquito coil.</title>
        <authorList>
            <person name="Yamashiro T."/>
            <person name="Shiraishi A."/>
            <person name="Satake H."/>
            <person name="Nakayama K."/>
        </authorList>
    </citation>
    <scope>NUCLEOTIDE SEQUENCE</scope>
</reference>
<organism evidence="2">
    <name type="scientific">Tanacetum cinerariifolium</name>
    <name type="common">Dalmatian daisy</name>
    <name type="synonym">Chrysanthemum cinerariifolium</name>
    <dbReference type="NCBI Taxonomy" id="118510"/>
    <lineage>
        <taxon>Eukaryota</taxon>
        <taxon>Viridiplantae</taxon>
        <taxon>Streptophyta</taxon>
        <taxon>Embryophyta</taxon>
        <taxon>Tracheophyta</taxon>
        <taxon>Spermatophyta</taxon>
        <taxon>Magnoliopsida</taxon>
        <taxon>eudicotyledons</taxon>
        <taxon>Gunneridae</taxon>
        <taxon>Pentapetalae</taxon>
        <taxon>asterids</taxon>
        <taxon>campanulids</taxon>
        <taxon>Asterales</taxon>
        <taxon>Asteraceae</taxon>
        <taxon>Asteroideae</taxon>
        <taxon>Anthemideae</taxon>
        <taxon>Anthemidinae</taxon>
        <taxon>Tanacetum</taxon>
    </lineage>
</organism>
<proteinExistence type="predicted"/>
<comment type="caution">
    <text evidence="2">The sequence shown here is derived from an EMBL/GenBank/DDBJ whole genome shotgun (WGS) entry which is preliminary data.</text>
</comment>
<dbReference type="PANTHER" id="PTHR12948:SF3">
    <property type="entry name" value="NEDD8 ULTIMATE BUSTER 1"/>
    <property type="match status" value="1"/>
</dbReference>
<accession>A0A6L2MSA5</accession>
<dbReference type="EMBL" id="BKCJ010007358">
    <property type="protein sequence ID" value="GEU76858.1"/>
    <property type="molecule type" value="Genomic_DNA"/>
</dbReference>
<gene>
    <name evidence="2" type="ORF">Tci_048836</name>
</gene>
<keyword evidence="1" id="KW-0472">Membrane</keyword>
<keyword evidence="1" id="KW-0812">Transmembrane</keyword>
<name>A0A6L2MSA5_TANCI</name>
<feature type="transmembrane region" description="Helical" evidence="1">
    <location>
        <begin position="192"/>
        <end position="211"/>
    </location>
</feature>
<dbReference type="Gene3D" id="3.10.20.90">
    <property type="entry name" value="Phosphatidylinositol 3-kinase Catalytic Subunit, Chain A, domain 1"/>
    <property type="match status" value="1"/>
</dbReference>
<keyword evidence="1" id="KW-1133">Transmembrane helix</keyword>
<protein>
    <submittedName>
        <fullName evidence="2">Uncharacterized protein</fullName>
    </submittedName>
</protein>
<sequence>MEWNPRSRFKRMDNTLLKQQILSKIDNNCSNDSINLICAGKVLKADDQEKKLVEFGVKNNSKILVTRVSLDHGKELVAEEEKTNRLQRLKAAATSLATRHADGSLPFEDFNLELENQSGEKVQLGSENDQRALMMGLMFHGKAKQLVKKKMYEDAVEVLAMGEESFSLCDSKVVEPCVSLGRFWVRIRFVKVSLKIGFVVGAFQIVVGFVVDFGNLVEMQQKRLVEIQKKACCSGVIGAWLKNPGN</sequence>
<dbReference type="GO" id="GO:2000058">
    <property type="term" value="P:regulation of ubiquitin-dependent protein catabolic process"/>
    <property type="evidence" value="ECO:0007669"/>
    <property type="project" value="TreeGrafter"/>
</dbReference>
<evidence type="ECO:0000256" key="1">
    <source>
        <dbReference type="SAM" id="Phobius"/>
    </source>
</evidence>
<dbReference type="AlphaFoldDB" id="A0A6L2MSA5"/>
<evidence type="ECO:0000313" key="2">
    <source>
        <dbReference type="EMBL" id="GEU76858.1"/>
    </source>
</evidence>
<dbReference type="InterPro" id="IPR039749">
    <property type="entry name" value="NUB1"/>
</dbReference>
<dbReference type="PANTHER" id="PTHR12948">
    <property type="entry name" value="NEDD8 ULTIMATE BUSTER-1 BS4 PROTEIN"/>
    <property type="match status" value="1"/>
</dbReference>